<keyword evidence="2" id="KW-1185">Reference proteome</keyword>
<protein>
    <submittedName>
        <fullName evidence="1">Uncharacterized protein</fullName>
    </submittedName>
</protein>
<gene>
    <name evidence="1" type="ORF">HM131_02615</name>
</gene>
<dbReference type="Gene3D" id="3.30.450.40">
    <property type="match status" value="1"/>
</dbReference>
<accession>A0A1W5ZR80</accession>
<dbReference type="SUPFAM" id="SSF55781">
    <property type="entry name" value="GAF domain-like"/>
    <property type="match status" value="1"/>
</dbReference>
<dbReference type="InterPro" id="IPR029016">
    <property type="entry name" value="GAF-like_dom_sf"/>
</dbReference>
<dbReference type="KEGG" id="hmn:HM131_02615"/>
<proteinExistence type="predicted"/>
<dbReference type="AlphaFoldDB" id="A0A1W5ZR80"/>
<dbReference type="RefSeq" id="WP_085027660.1">
    <property type="nucleotide sequence ID" value="NZ_CP020772.1"/>
</dbReference>
<name>A0A1W5ZR80_9BACI</name>
<evidence type="ECO:0000313" key="1">
    <source>
        <dbReference type="EMBL" id="ARI75788.1"/>
    </source>
</evidence>
<evidence type="ECO:0000313" key="2">
    <source>
        <dbReference type="Proteomes" id="UP000192527"/>
    </source>
</evidence>
<organism evidence="1 2">
    <name type="scientific">Halobacillus mangrovi</name>
    <dbReference type="NCBI Taxonomy" id="402384"/>
    <lineage>
        <taxon>Bacteria</taxon>
        <taxon>Bacillati</taxon>
        <taxon>Bacillota</taxon>
        <taxon>Bacilli</taxon>
        <taxon>Bacillales</taxon>
        <taxon>Bacillaceae</taxon>
        <taxon>Halobacillus</taxon>
    </lineage>
</organism>
<dbReference type="EMBL" id="CP020772">
    <property type="protein sequence ID" value="ARI75788.1"/>
    <property type="molecule type" value="Genomic_DNA"/>
</dbReference>
<sequence>MNETMGDVCRELQRVTEASFIAIAEWDGETRKIKWTYALNPMTDKYKRMEISYGYGVAGKVMQTGRPFACKHRNQLTDEITKYPIILAEKLQSFLAVPLVNTKIFDSVLLIGYRESHPLPDTQILQEYLTRIVSQLKRKEALS</sequence>
<dbReference type="OrthoDB" id="2360948at2"/>
<reference evidence="1 2" key="1">
    <citation type="submission" date="2017-04" db="EMBL/GenBank/DDBJ databases">
        <title>The whole genome sequencing and assembly of Halobacillus mangrovi strain.</title>
        <authorList>
            <person name="Lee S.-J."/>
            <person name="Park M.-K."/>
            <person name="Kim J.-Y."/>
            <person name="Lee Y.-J."/>
            <person name="Yi H."/>
            <person name="Bahn Y.-S."/>
            <person name="Kim J.F."/>
            <person name="Lee D.-W."/>
        </authorList>
    </citation>
    <scope>NUCLEOTIDE SEQUENCE [LARGE SCALE GENOMIC DNA]</scope>
    <source>
        <strain evidence="1 2">KTB 131</strain>
    </source>
</reference>
<dbReference type="Proteomes" id="UP000192527">
    <property type="component" value="Chromosome"/>
</dbReference>
<dbReference type="STRING" id="402384.HM131_02615"/>